<dbReference type="OrthoDB" id="9779263at2"/>
<dbReference type="PANTHER" id="PTHR43777:SF1">
    <property type="entry name" value="MOLYBDENUM COFACTOR CYTIDYLYLTRANSFERASE"/>
    <property type="match status" value="1"/>
</dbReference>
<evidence type="ECO:0000256" key="1">
    <source>
        <dbReference type="ARBA" id="ARBA00022842"/>
    </source>
</evidence>
<evidence type="ECO:0000259" key="2">
    <source>
        <dbReference type="Pfam" id="PF12804"/>
    </source>
</evidence>
<feature type="domain" description="MobA-like NTP transferase" evidence="2">
    <location>
        <begin position="6"/>
        <end position="165"/>
    </location>
</feature>
<evidence type="ECO:0000313" key="4">
    <source>
        <dbReference type="Proteomes" id="UP000004949"/>
    </source>
</evidence>
<dbReference type="PANTHER" id="PTHR43777">
    <property type="entry name" value="MOLYBDENUM COFACTOR CYTIDYLYLTRANSFERASE"/>
    <property type="match status" value="1"/>
</dbReference>
<dbReference type="Gene3D" id="3.90.550.10">
    <property type="entry name" value="Spore Coat Polysaccharide Biosynthesis Protein SpsA, Chain A"/>
    <property type="match status" value="1"/>
</dbReference>
<dbReference type="EMBL" id="AGQV01000010">
    <property type="protein sequence ID" value="EHH67344.1"/>
    <property type="molecule type" value="Genomic_DNA"/>
</dbReference>
<sequence length="194" mass="20848">MSAHTAILLAAGGSRRLGQPKQLLTIQGVPLVRHMAQLLLATQPEELVVVTGGARQAVEDALAGLNVVRVHNPLWENGLSTSLQTAAHSMGPLSLPTLISATDQPALTVDHLLNLLKTGHQTETDILTRYSEDAVGIPACLLPSTLQKVDQLKGDQGFRKILGRQTETLYNPALEQDIDTPESLLLARNYGNID</sequence>
<dbReference type="eggNOG" id="COG2068">
    <property type="taxonomic scope" value="Bacteria"/>
</dbReference>
<dbReference type="InterPro" id="IPR025877">
    <property type="entry name" value="MobA-like_NTP_Trfase"/>
</dbReference>
<dbReference type="InterPro" id="IPR029044">
    <property type="entry name" value="Nucleotide-diphossugar_trans"/>
</dbReference>
<keyword evidence="1" id="KW-0460">Magnesium</keyword>
<reference evidence="3 4" key="1">
    <citation type="submission" date="2011-10" db="EMBL/GenBank/DDBJ databases">
        <title>Genome sequence of Gluconobacter morbifer G707, isolated from Drosophila gut.</title>
        <authorList>
            <person name="Lee W.-J."/>
            <person name="Kim E.-K."/>
        </authorList>
    </citation>
    <scope>NUCLEOTIDE SEQUENCE [LARGE SCALE GENOMIC DNA]</scope>
    <source>
        <strain evidence="3 4">G707</strain>
    </source>
</reference>
<dbReference type="PATRIC" id="fig|1088869.3.peg.2332"/>
<dbReference type="RefSeq" id="WP_008852481.1">
    <property type="nucleotide sequence ID" value="NZ_AGQV01000010.1"/>
</dbReference>
<dbReference type="GO" id="GO:0016779">
    <property type="term" value="F:nucleotidyltransferase activity"/>
    <property type="evidence" value="ECO:0007669"/>
    <property type="project" value="UniProtKB-ARBA"/>
</dbReference>
<accession>G6XLT9</accession>
<keyword evidence="4" id="KW-1185">Reference proteome</keyword>
<proteinExistence type="predicted"/>
<dbReference type="SUPFAM" id="SSF53448">
    <property type="entry name" value="Nucleotide-diphospho-sugar transferases"/>
    <property type="match status" value="1"/>
</dbReference>
<evidence type="ECO:0000313" key="3">
    <source>
        <dbReference type="EMBL" id="EHH67344.1"/>
    </source>
</evidence>
<protein>
    <recommendedName>
        <fullName evidence="2">MobA-like NTP transferase domain-containing protein</fullName>
    </recommendedName>
</protein>
<comment type="caution">
    <text evidence="3">The sequence shown here is derived from an EMBL/GenBank/DDBJ whole genome shotgun (WGS) entry which is preliminary data.</text>
</comment>
<gene>
    <name evidence="3" type="ORF">GMO_23380</name>
</gene>
<organism evidence="3 4">
    <name type="scientific">Gluconobacter morbifer G707</name>
    <dbReference type="NCBI Taxonomy" id="1088869"/>
    <lineage>
        <taxon>Bacteria</taxon>
        <taxon>Pseudomonadati</taxon>
        <taxon>Pseudomonadota</taxon>
        <taxon>Alphaproteobacteria</taxon>
        <taxon>Acetobacterales</taxon>
        <taxon>Acetobacteraceae</taxon>
        <taxon>Gluconobacter</taxon>
    </lineage>
</organism>
<name>G6XLT9_9PROT</name>
<dbReference type="AlphaFoldDB" id="G6XLT9"/>
<dbReference type="Pfam" id="PF12804">
    <property type="entry name" value="NTP_transf_3"/>
    <property type="match status" value="1"/>
</dbReference>
<dbReference type="STRING" id="1088869.GMO_23380"/>
<dbReference type="CDD" id="cd04182">
    <property type="entry name" value="GT_2_like_f"/>
    <property type="match status" value="1"/>
</dbReference>
<dbReference type="Proteomes" id="UP000004949">
    <property type="component" value="Unassembled WGS sequence"/>
</dbReference>